<dbReference type="Pfam" id="PF00172">
    <property type="entry name" value="Zn_clus"/>
    <property type="match status" value="1"/>
</dbReference>
<sequence>RKRCRITFSCTNCRRSKQRCDRENPCRTCVIRGKQDTCQYEEGIFDARDNRVSPVLLPSQEKRQRDSPHSSSHHKDLSSFGYSNLYDHNALGILKKLQRFDVGTNVSSLGSEESGVFLPERYRDEYKAVLQRLPCQQCTQALVAIFFKEFNWNYSLLDDAFFDDELRRFYDRTVGSALQRLDVGNLVFPTLLFQVIALALQFMPSEHERCLDEHGCIDASRSDGGKFFSGLGARLWTLFEKNATCFLSVQASFLRVCWLKNSGRVVESWHGLAQVAMDAQDIGLHREDGRIEATDAETAVARSWEVVLRRRLIVNLFLWETQMAMILGKSINLSLGDFHIIPPVDTAIPKNRTTSLPFARRDLEKPNSFTARLLEYRLQVHLPRIIALEADGPFPKDYTKVEKLHQEALDYIDSLPPIYRFENPDTSFDAECQWLPAQREFLCTVTWLFVLLLHRPYIFSIARSRTEIVKASIEMLSAQQRILYRLRPNQYRFFILSFISVEASISLLAVFIAYPSENKALL</sequence>
<dbReference type="Proteomes" id="UP000799772">
    <property type="component" value="Unassembled WGS sequence"/>
</dbReference>
<evidence type="ECO:0000256" key="1">
    <source>
        <dbReference type="ARBA" id="ARBA00004123"/>
    </source>
</evidence>
<gene>
    <name evidence="6" type="ORF">NA57DRAFT_12405</name>
</gene>
<reference evidence="6" key="1">
    <citation type="journal article" date="2020" name="Stud. Mycol.">
        <title>101 Dothideomycetes genomes: a test case for predicting lifestyles and emergence of pathogens.</title>
        <authorList>
            <person name="Haridas S."/>
            <person name="Albert R."/>
            <person name="Binder M."/>
            <person name="Bloem J."/>
            <person name="Labutti K."/>
            <person name="Salamov A."/>
            <person name="Andreopoulos B."/>
            <person name="Baker S."/>
            <person name="Barry K."/>
            <person name="Bills G."/>
            <person name="Bluhm B."/>
            <person name="Cannon C."/>
            <person name="Castanera R."/>
            <person name="Culley D."/>
            <person name="Daum C."/>
            <person name="Ezra D."/>
            <person name="Gonzalez J."/>
            <person name="Henrissat B."/>
            <person name="Kuo A."/>
            <person name="Liang C."/>
            <person name="Lipzen A."/>
            <person name="Lutzoni F."/>
            <person name="Magnuson J."/>
            <person name="Mondo S."/>
            <person name="Nolan M."/>
            <person name="Ohm R."/>
            <person name="Pangilinan J."/>
            <person name="Park H.-J."/>
            <person name="Ramirez L."/>
            <person name="Alfaro M."/>
            <person name="Sun H."/>
            <person name="Tritt A."/>
            <person name="Yoshinaga Y."/>
            <person name="Zwiers L.-H."/>
            <person name="Turgeon B."/>
            <person name="Goodwin S."/>
            <person name="Spatafora J."/>
            <person name="Crous P."/>
            <person name="Grigoriev I."/>
        </authorList>
    </citation>
    <scope>NUCLEOTIDE SEQUENCE</scope>
    <source>
        <strain evidence="6">CBS 133067</strain>
    </source>
</reference>
<dbReference type="GO" id="GO:0005634">
    <property type="term" value="C:nucleus"/>
    <property type="evidence" value="ECO:0007669"/>
    <property type="project" value="UniProtKB-SubCell"/>
</dbReference>
<dbReference type="EMBL" id="ML978146">
    <property type="protein sequence ID" value="KAF2092479.1"/>
    <property type="molecule type" value="Genomic_DNA"/>
</dbReference>
<dbReference type="GO" id="GO:0006351">
    <property type="term" value="P:DNA-templated transcription"/>
    <property type="evidence" value="ECO:0007669"/>
    <property type="project" value="InterPro"/>
</dbReference>
<evidence type="ECO:0000313" key="7">
    <source>
        <dbReference type="Proteomes" id="UP000799772"/>
    </source>
</evidence>
<keyword evidence="4" id="KW-1133">Transmembrane helix</keyword>
<evidence type="ECO:0000256" key="3">
    <source>
        <dbReference type="ARBA" id="ARBA00023242"/>
    </source>
</evidence>
<feature type="domain" description="Zn(2)-C6 fungal-type" evidence="5">
    <location>
        <begin position="9"/>
        <end position="40"/>
    </location>
</feature>
<dbReference type="Gene3D" id="4.10.240.10">
    <property type="entry name" value="Zn(2)-C6 fungal-type DNA-binding domain"/>
    <property type="match status" value="1"/>
</dbReference>
<feature type="transmembrane region" description="Helical" evidence="4">
    <location>
        <begin position="493"/>
        <end position="514"/>
    </location>
</feature>
<evidence type="ECO:0000313" key="6">
    <source>
        <dbReference type="EMBL" id="KAF2092479.1"/>
    </source>
</evidence>
<dbReference type="CDD" id="cd12148">
    <property type="entry name" value="fungal_TF_MHR"/>
    <property type="match status" value="1"/>
</dbReference>
<dbReference type="Pfam" id="PF04082">
    <property type="entry name" value="Fungal_trans"/>
    <property type="match status" value="1"/>
</dbReference>
<dbReference type="InterPro" id="IPR001138">
    <property type="entry name" value="Zn2Cys6_DnaBD"/>
</dbReference>
<dbReference type="GO" id="GO:0003677">
    <property type="term" value="F:DNA binding"/>
    <property type="evidence" value="ECO:0007669"/>
    <property type="project" value="InterPro"/>
</dbReference>
<dbReference type="GO" id="GO:0000981">
    <property type="term" value="F:DNA-binding transcription factor activity, RNA polymerase II-specific"/>
    <property type="evidence" value="ECO:0007669"/>
    <property type="project" value="InterPro"/>
</dbReference>
<evidence type="ECO:0000256" key="2">
    <source>
        <dbReference type="ARBA" id="ARBA00022723"/>
    </source>
</evidence>
<dbReference type="SMART" id="SM00066">
    <property type="entry name" value="GAL4"/>
    <property type="match status" value="1"/>
</dbReference>
<keyword evidence="3" id="KW-0539">Nucleus</keyword>
<dbReference type="PROSITE" id="PS00463">
    <property type="entry name" value="ZN2_CY6_FUNGAL_1"/>
    <property type="match status" value="1"/>
</dbReference>
<evidence type="ECO:0000256" key="4">
    <source>
        <dbReference type="SAM" id="Phobius"/>
    </source>
</evidence>
<dbReference type="InterPro" id="IPR036864">
    <property type="entry name" value="Zn2-C6_fun-type_DNA-bd_sf"/>
</dbReference>
<dbReference type="AlphaFoldDB" id="A0A9P4I4U5"/>
<keyword evidence="4" id="KW-0812">Transmembrane</keyword>
<feature type="non-terminal residue" evidence="6">
    <location>
        <position position="522"/>
    </location>
</feature>
<name>A0A9P4I4U5_9PEZI</name>
<dbReference type="InterPro" id="IPR050613">
    <property type="entry name" value="Sec_Metabolite_Reg"/>
</dbReference>
<keyword evidence="4" id="KW-0472">Membrane</keyword>
<comment type="caution">
    <text evidence="6">The sequence shown here is derived from an EMBL/GenBank/DDBJ whole genome shotgun (WGS) entry which is preliminary data.</text>
</comment>
<dbReference type="GO" id="GO:0008270">
    <property type="term" value="F:zinc ion binding"/>
    <property type="evidence" value="ECO:0007669"/>
    <property type="project" value="InterPro"/>
</dbReference>
<evidence type="ECO:0000259" key="5">
    <source>
        <dbReference type="PROSITE" id="PS50048"/>
    </source>
</evidence>
<proteinExistence type="predicted"/>
<accession>A0A9P4I4U5</accession>
<dbReference type="CDD" id="cd00067">
    <property type="entry name" value="GAL4"/>
    <property type="match status" value="1"/>
</dbReference>
<keyword evidence="7" id="KW-1185">Reference proteome</keyword>
<organism evidence="6 7">
    <name type="scientific">Rhizodiscina lignyota</name>
    <dbReference type="NCBI Taxonomy" id="1504668"/>
    <lineage>
        <taxon>Eukaryota</taxon>
        <taxon>Fungi</taxon>
        <taxon>Dikarya</taxon>
        <taxon>Ascomycota</taxon>
        <taxon>Pezizomycotina</taxon>
        <taxon>Dothideomycetes</taxon>
        <taxon>Pleosporomycetidae</taxon>
        <taxon>Aulographales</taxon>
        <taxon>Rhizodiscinaceae</taxon>
        <taxon>Rhizodiscina</taxon>
    </lineage>
</organism>
<dbReference type="PROSITE" id="PS50048">
    <property type="entry name" value="ZN2_CY6_FUNGAL_2"/>
    <property type="match status" value="1"/>
</dbReference>
<comment type="subcellular location">
    <subcellularLocation>
        <location evidence="1">Nucleus</location>
    </subcellularLocation>
</comment>
<feature type="non-terminal residue" evidence="6">
    <location>
        <position position="1"/>
    </location>
</feature>
<dbReference type="PANTHER" id="PTHR31001:SF87">
    <property type="entry name" value="COL-21"/>
    <property type="match status" value="1"/>
</dbReference>
<protein>
    <recommendedName>
        <fullName evidence="5">Zn(2)-C6 fungal-type domain-containing protein</fullName>
    </recommendedName>
</protein>
<keyword evidence="2" id="KW-0479">Metal-binding</keyword>
<dbReference type="PANTHER" id="PTHR31001">
    <property type="entry name" value="UNCHARACTERIZED TRANSCRIPTIONAL REGULATORY PROTEIN"/>
    <property type="match status" value="1"/>
</dbReference>
<dbReference type="SUPFAM" id="SSF57701">
    <property type="entry name" value="Zn2/Cys6 DNA-binding domain"/>
    <property type="match status" value="1"/>
</dbReference>
<dbReference type="InterPro" id="IPR007219">
    <property type="entry name" value="XnlR_reg_dom"/>
</dbReference>
<dbReference type="OrthoDB" id="5344325at2759"/>